<feature type="compositionally biased region" description="Polar residues" evidence="2">
    <location>
        <begin position="398"/>
        <end position="414"/>
    </location>
</feature>
<dbReference type="PANTHER" id="PTHR23159">
    <property type="entry name" value="CENTROSOMAL PROTEIN 2"/>
    <property type="match status" value="1"/>
</dbReference>
<keyword evidence="1" id="KW-0175">Coiled coil</keyword>
<evidence type="ECO:0000256" key="1">
    <source>
        <dbReference type="SAM" id="Coils"/>
    </source>
</evidence>
<evidence type="ECO:0000313" key="3">
    <source>
        <dbReference type="EMBL" id="KAJ8043991.1"/>
    </source>
</evidence>
<feature type="region of interest" description="Disordered" evidence="2">
    <location>
        <begin position="340"/>
        <end position="374"/>
    </location>
</feature>
<feature type="region of interest" description="Disordered" evidence="2">
    <location>
        <begin position="54"/>
        <end position="154"/>
    </location>
</feature>
<feature type="compositionally biased region" description="Basic and acidic residues" evidence="2">
    <location>
        <begin position="1168"/>
        <end position="1187"/>
    </location>
</feature>
<gene>
    <name evidence="3" type="ORF">HOLleu_11324</name>
</gene>
<feature type="compositionally biased region" description="Polar residues" evidence="2">
    <location>
        <begin position="594"/>
        <end position="606"/>
    </location>
</feature>
<dbReference type="PANTHER" id="PTHR23159:SF60">
    <property type="entry name" value="SPINDLE ASSEMBLY ABNORMAL PROTEIN 4"/>
    <property type="match status" value="1"/>
</dbReference>
<feature type="compositionally biased region" description="Acidic residues" evidence="2">
    <location>
        <begin position="125"/>
        <end position="144"/>
    </location>
</feature>
<feature type="coiled-coil region" evidence="1">
    <location>
        <begin position="457"/>
        <end position="547"/>
    </location>
</feature>
<feature type="region of interest" description="Disordered" evidence="2">
    <location>
        <begin position="1257"/>
        <end position="1276"/>
    </location>
</feature>
<feature type="region of interest" description="Disordered" evidence="2">
    <location>
        <begin position="594"/>
        <end position="679"/>
    </location>
</feature>
<feature type="region of interest" description="Disordered" evidence="2">
    <location>
        <begin position="398"/>
        <end position="424"/>
    </location>
</feature>
<comment type="caution">
    <text evidence="3">The sequence shown here is derived from an EMBL/GenBank/DDBJ whole genome shotgun (WGS) entry which is preliminary data.</text>
</comment>
<evidence type="ECO:0000313" key="4">
    <source>
        <dbReference type="Proteomes" id="UP001152320"/>
    </source>
</evidence>
<feature type="compositionally biased region" description="Basic and acidic residues" evidence="2">
    <location>
        <begin position="615"/>
        <end position="632"/>
    </location>
</feature>
<protein>
    <submittedName>
        <fullName evidence="3">Uncharacterized protein</fullName>
    </submittedName>
</protein>
<sequence length="1401" mass="161089">MIYIRVLRRKFQTIPRMNISRETRRVQDENTAQSLGETSDRLADLSGCIMDEHEEEQYQHHSQKYREGEECEASLEDEDDHLDEEEGDGEDKEEDAEGEYNLEEYHKQSDLTNNGEAWVDRRDGDSEESGSESEQSILDEEEGEGERFTGVCSQRPLQLDHVDFILDSIDAELSDIINRTEQDHKHESHKKSPQQGIHLTTEEGGLDTGLGTGSQVDSREASPKPPHRSRRNIQLKKKGKRQKKPASDWSDTESIASIDVRSRVQEVLIRHGFPVGKLLRKSNFWDSDKESVQTEDYESHFNHLMVKQLAGVPVRYYDDVTIASDLDSFQSAEVQEKVQQLRSGRKQNSHPKAKKSSRNIRHKKVLTSTPYQPKRDIPLTELKHLSVGRQNLFQEFNSETGSLKSHDGTMTSQDSIEENVVGQSSNKDIALESSSQEDAQDIVEVPSKDHNHYSQRMQFLVNAEDELRKKVKELEASMGNIETKKKTALQDLKSLQDTVQRSRSEIQRAETIARESVGKAEELRSELVVLEYQRDQARRELGDIERNVLLSSRDINSHPNRMIRSLDNIHLMVSSPTHSGMAQTPTGFIQSSAHLSDKNQAASQDRPTFPAAGHFHSEKEHFDSQEQLEKLVEPLSDNSTTSTNESSILTPPIHPLLDDDHSWETEEEAPSLTPPPRAFQDLTEARDNHLERDANISKLEAATSENADLRRELEAQQQKVRAAEDNLHKQSQDSSQTLNQLQAEIISLKNEVHDKVMKLADAQGTLQERDQILKSLREKLLDTQNNVSTLQKEKEEVISKKTEECQKLEAKRELSLVELRGKLLEEKEGAIQQILSELQKEKEEVEAQWAEKFGNVKSTLSAEIEEKNTELLDLRKKVTQLEEAKDSLGGRMRREAEEQIQKAILTEKEVWQMESERERETEKKYLEERLGADVRRANQELEKAKQELEHFKTSLKSLKEENIKLREENLAAGREKVEAVSEAREETRKDIQAQLDKMREDMSQDKMRETEKLKEKLKCQEEVMVKLRSEVKGHQQREKESLLSASVEKNDRSLVQDINEECKKTANLLGITPRKVPLFVNLKTAASIMSPPSPSETNWNSLKSMGSNYLPTRSQLHTAMANLKATNEELRKFAQKLKDDEKQQQKEAMKERRFKESEIEKLQSSISHKKEETRANMEEIKEEHKSEVDKLRKTLQKMKNQEKILQKQLVQKDEDLQEVQKNMRTWKEETALKMARKFEEELNRELEQRMLNLSLQENGDFSHSPGPRSMQSVHGGQDANTVKVLKHLQEKVKQLREENLQLKRGRVRHDEMGEENNSSGSGGGQYGNKDQQIYKLEQKIKVLERQLSVAEERCRENATLLSQNSLETCKLETALTQQTKELMKMERAYERLSRSGSPSGK</sequence>
<reference evidence="3" key="1">
    <citation type="submission" date="2021-10" db="EMBL/GenBank/DDBJ databases">
        <title>Tropical sea cucumber genome reveals ecological adaptation and Cuvierian tubules defense mechanism.</title>
        <authorList>
            <person name="Chen T."/>
        </authorList>
    </citation>
    <scope>NUCLEOTIDE SEQUENCE</scope>
    <source>
        <strain evidence="3">Nanhai2018</strain>
        <tissue evidence="3">Muscle</tissue>
    </source>
</reference>
<dbReference type="OrthoDB" id="10070676at2759"/>
<feature type="region of interest" description="Disordered" evidence="2">
    <location>
        <begin position="181"/>
        <end position="252"/>
    </location>
</feature>
<feature type="compositionally biased region" description="Basic residues" evidence="2">
    <location>
        <begin position="343"/>
        <end position="365"/>
    </location>
</feature>
<feature type="compositionally biased region" description="Acidic residues" evidence="2">
    <location>
        <begin position="69"/>
        <end position="102"/>
    </location>
</feature>
<feature type="compositionally biased region" description="Basic residues" evidence="2">
    <location>
        <begin position="225"/>
        <end position="244"/>
    </location>
</feature>
<name>A0A9Q1CER5_HOLLE</name>
<feature type="region of interest" description="Disordered" evidence="2">
    <location>
        <begin position="700"/>
        <end position="736"/>
    </location>
</feature>
<feature type="compositionally biased region" description="Basic and acidic residues" evidence="2">
    <location>
        <begin position="1138"/>
        <end position="1161"/>
    </location>
</feature>
<feature type="compositionally biased region" description="Basic and acidic residues" evidence="2">
    <location>
        <begin position="56"/>
        <end position="68"/>
    </location>
</feature>
<feature type="region of interest" description="Disordered" evidence="2">
    <location>
        <begin position="1306"/>
        <end position="1328"/>
    </location>
</feature>
<feature type="compositionally biased region" description="Low complexity" evidence="2">
    <location>
        <begin position="636"/>
        <end position="647"/>
    </location>
</feature>
<evidence type="ECO:0000256" key="2">
    <source>
        <dbReference type="SAM" id="MobiDB-lite"/>
    </source>
</evidence>
<proteinExistence type="predicted"/>
<organism evidence="3 4">
    <name type="scientific">Holothuria leucospilota</name>
    <name type="common">Black long sea cucumber</name>
    <name type="synonym">Mertensiothuria leucospilota</name>
    <dbReference type="NCBI Taxonomy" id="206669"/>
    <lineage>
        <taxon>Eukaryota</taxon>
        <taxon>Metazoa</taxon>
        <taxon>Echinodermata</taxon>
        <taxon>Eleutherozoa</taxon>
        <taxon>Echinozoa</taxon>
        <taxon>Holothuroidea</taxon>
        <taxon>Aspidochirotacea</taxon>
        <taxon>Aspidochirotida</taxon>
        <taxon>Holothuriidae</taxon>
        <taxon>Holothuria</taxon>
    </lineage>
</organism>
<feature type="compositionally biased region" description="Basic and acidic residues" evidence="2">
    <location>
        <begin position="721"/>
        <end position="731"/>
    </location>
</feature>
<keyword evidence="4" id="KW-1185">Reference proteome</keyword>
<accession>A0A9Q1CER5</accession>
<dbReference type="Proteomes" id="UP001152320">
    <property type="component" value="Chromosome 4"/>
</dbReference>
<dbReference type="EMBL" id="JAIZAY010000004">
    <property type="protein sequence ID" value="KAJ8043991.1"/>
    <property type="molecule type" value="Genomic_DNA"/>
</dbReference>
<feature type="coiled-coil region" evidence="1">
    <location>
        <begin position="927"/>
        <end position="1037"/>
    </location>
</feature>
<feature type="region of interest" description="Disordered" evidence="2">
    <location>
        <begin position="1138"/>
        <end position="1187"/>
    </location>
</feature>